<dbReference type="SUPFAM" id="SSF55120">
    <property type="entry name" value="Pseudouridine synthase"/>
    <property type="match status" value="1"/>
</dbReference>
<keyword evidence="5" id="KW-1185">Reference proteome</keyword>
<dbReference type="InterPro" id="IPR001656">
    <property type="entry name" value="PsdUridine_synth_TruD"/>
</dbReference>
<accession>A0A6G0XK57</accession>
<sequence length="612" mass="68320">MDVARDGVRDFDADAGISCFSSKHEVGFTGRIKERPEDFQVQEVTLDGTVVDLVDPNDAIDEVAAAPTSTKKTSVTIEVSEPEEGWKSFLNAALGQATVESIDQIVHETIPSIELPTPEDLKDKVKLLKAIQHCFPGVESKNAKDDYGKSLIKLSLDPLFLKLRKGGLPEEDCNRILKFLLQGPFSANAEDGVALSDDMTKEQRTLAHRLVASSSSCLVTKTVGNNVHVFFSPKTLQRRKRKLDTFLRCTLRKTNVDHFSALDILARALRASVTDFSVAGTKDKRAITTQHLVMKNVTPDTIQKARPTLFAAGIEIGQLQFVEQPLSLGQSQGNRFTLRIRDIDVGRDVVAQAMTGVIECGCINYFGHQRVGDLSVPVRTYHIGLALMQQKWEQAVRLLFSQTQVNDLNLEAKTIFLATDNIQQALKDLPEKCVNERAVLMGLRRHGSTEFKKALGQIPYHRRIMYLHACQSVLFNRMASLRMEAYGSKVVVGDLILDKDNSVRVVEQPDDEDIFNVVLPLVGTKAQFPTHDMGIHYSEHLKEIGVDPSAWTQDWSVKGAYRRFLCRPTELTWQFDEATKVVSTSFQLPPGSFATILLREIMKSHPKMSEDS</sequence>
<dbReference type="GO" id="GO:0009982">
    <property type="term" value="F:pseudouridine synthase activity"/>
    <property type="evidence" value="ECO:0007669"/>
    <property type="project" value="InterPro"/>
</dbReference>
<dbReference type="PANTHER" id="PTHR13326">
    <property type="entry name" value="TRNA PSEUDOURIDINE SYNTHASE D"/>
    <property type="match status" value="1"/>
</dbReference>
<dbReference type="Gene3D" id="3.30.2350.20">
    <property type="entry name" value="TruD, catalytic domain"/>
    <property type="match status" value="2"/>
</dbReference>
<dbReference type="PROSITE" id="PS50984">
    <property type="entry name" value="TRUD"/>
    <property type="match status" value="1"/>
</dbReference>
<name>A0A6G0XK57_9STRA</name>
<evidence type="ECO:0000256" key="1">
    <source>
        <dbReference type="ARBA" id="ARBA00007953"/>
    </source>
</evidence>
<evidence type="ECO:0000313" key="4">
    <source>
        <dbReference type="EMBL" id="KAF0740765.1"/>
    </source>
</evidence>
<reference evidence="4 5" key="1">
    <citation type="submission" date="2019-07" db="EMBL/GenBank/DDBJ databases">
        <title>Genomics analysis of Aphanomyces spp. identifies a new class of oomycete effector associated with host adaptation.</title>
        <authorList>
            <person name="Gaulin E."/>
        </authorList>
    </citation>
    <scope>NUCLEOTIDE SEQUENCE [LARGE SCALE GENOMIC DNA]</scope>
    <source>
        <strain evidence="4 5">ATCC 201684</strain>
    </source>
</reference>
<dbReference type="GO" id="GO:0003723">
    <property type="term" value="F:RNA binding"/>
    <property type="evidence" value="ECO:0007669"/>
    <property type="project" value="InterPro"/>
</dbReference>
<dbReference type="CDD" id="cd02576">
    <property type="entry name" value="PseudoU_synth_ScPUS7"/>
    <property type="match status" value="1"/>
</dbReference>
<organism evidence="4 5">
    <name type="scientific">Aphanomyces euteiches</name>
    <dbReference type="NCBI Taxonomy" id="100861"/>
    <lineage>
        <taxon>Eukaryota</taxon>
        <taxon>Sar</taxon>
        <taxon>Stramenopiles</taxon>
        <taxon>Oomycota</taxon>
        <taxon>Saprolegniomycetes</taxon>
        <taxon>Saprolegniales</taxon>
        <taxon>Verrucalvaceae</taxon>
        <taxon>Aphanomyces</taxon>
    </lineage>
</organism>
<comment type="caution">
    <text evidence="4">The sequence shown here is derived from an EMBL/GenBank/DDBJ whole genome shotgun (WGS) entry which is preliminary data.</text>
</comment>
<dbReference type="PANTHER" id="PTHR13326:SF21">
    <property type="entry name" value="PSEUDOURIDYLATE SYNTHASE PUS7L"/>
    <property type="match status" value="1"/>
</dbReference>
<gene>
    <name evidence="4" type="ORF">Ae201684_003896</name>
</gene>
<dbReference type="EMBL" id="VJMJ01000045">
    <property type="protein sequence ID" value="KAF0740765.1"/>
    <property type="molecule type" value="Genomic_DNA"/>
</dbReference>
<comment type="similarity">
    <text evidence="1">Belongs to the pseudouridine synthase TruD family.</text>
</comment>
<dbReference type="GO" id="GO:0005634">
    <property type="term" value="C:nucleus"/>
    <property type="evidence" value="ECO:0007669"/>
    <property type="project" value="TreeGrafter"/>
</dbReference>
<dbReference type="PIRSF" id="PIRSF037016">
    <property type="entry name" value="Pseudouridin_synth_euk_prd"/>
    <property type="match status" value="1"/>
</dbReference>
<protein>
    <recommendedName>
        <fullName evidence="3">TRUD domain-containing protein</fullName>
    </recommendedName>
</protein>
<dbReference type="InterPro" id="IPR042214">
    <property type="entry name" value="TruD_catalytic"/>
</dbReference>
<evidence type="ECO:0000313" key="5">
    <source>
        <dbReference type="Proteomes" id="UP000481153"/>
    </source>
</evidence>
<evidence type="ECO:0000256" key="2">
    <source>
        <dbReference type="ARBA" id="ARBA00023235"/>
    </source>
</evidence>
<evidence type="ECO:0000259" key="3">
    <source>
        <dbReference type="PROSITE" id="PS50984"/>
    </source>
</evidence>
<feature type="domain" description="TRUD" evidence="3">
    <location>
        <begin position="361"/>
        <end position="567"/>
    </location>
</feature>
<dbReference type="VEuPathDB" id="FungiDB:AeMF1_011826"/>
<dbReference type="InterPro" id="IPR011760">
    <property type="entry name" value="PsdUridine_synth_TruD_insert"/>
</dbReference>
<proteinExistence type="inferred from homology"/>
<dbReference type="InterPro" id="IPR020103">
    <property type="entry name" value="PsdUridine_synth_cat_dom_sf"/>
</dbReference>
<keyword evidence="2" id="KW-0413">Isomerase</keyword>
<dbReference type="Pfam" id="PF01142">
    <property type="entry name" value="TruD"/>
    <property type="match status" value="1"/>
</dbReference>
<dbReference type="Proteomes" id="UP000481153">
    <property type="component" value="Unassembled WGS sequence"/>
</dbReference>
<dbReference type="GO" id="GO:0001522">
    <property type="term" value="P:pseudouridine synthesis"/>
    <property type="evidence" value="ECO:0007669"/>
    <property type="project" value="InterPro"/>
</dbReference>
<dbReference type="AlphaFoldDB" id="A0A6G0XK57"/>
<dbReference type="NCBIfam" id="TIGR00094">
    <property type="entry name" value="tRNA_TruD_broad"/>
    <property type="match status" value="1"/>
</dbReference>